<organism evidence="1 2">
    <name type="scientific">[Candida] jaroonii</name>
    <dbReference type="NCBI Taxonomy" id="467808"/>
    <lineage>
        <taxon>Eukaryota</taxon>
        <taxon>Fungi</taxon>
        <taxon>Dikarya</taxon>
        <taxon>Ascomycota</taxon>
        <taxon>Saccharomycotina</taxon>
        <taxon>Pichiomycetes</taxon>
        <taxon>Debaryomycetaceae</taxon>
        <taxon>Yamadazyma</taxon>
    </lineage>
</organism>
<comment type="caution">
    <text evidence="1">The sequence shown here is derived from an EMBL/GenBank/DDBJ whole genome shotgun (WGS) entry which is preliminary data.</text>
</comment>
<accession>A0ACA9YD71</accession>
<evidence type="ECO:0000313" key="2">
    <source>
        <dbReference type="Proteomes" id="UP001152531"/>
    </source>
</evidence>
<protein>
    <submittedName>
        <fullName evidence="1">Vacuolar amino acid transporter 1</fullName>
    </submittedName>
</protein>
<dbReference type="EMBL" id="CALSDN010000012">
    <property type="protein sequence ID" value="CAH6723021.1"/>
    <property type="molecule type" value="Genomic_DNA"/>
</dbReference>
<reference evidence="1" key="1">
    <citation type="submission" date="2022-06" db="EMBL/GenBank/DDBJ databases">
        <authorList>
            <person name="Legras J.-L."/>
            <person name="Devillers H."/>
            <person name="Grondin C."/>
        </authorList>
    </citation>
    <scope>NUCLEOTIDE SEQUENCE</scope>
    <source>
        <strain evidence="1">CLIB 1444</strain>
    </source>
</reference>
<sequence>MDESNLTLEQVRNDLRNSSHSIESDDVIEEVNVNSFQNFVSSYQRAQSFSADRSINEETELLGRRGSLSSNVTLINKNSTVYQTIFNAINTLIGIAVLSLPYALRLSGFWLGTILLFSCYLISTQTAKILGSIIKKHPELTTYGDIAGFCGGSIAQFLITLSFVVDLTGASLIIVLLFSDTFTQIFDLPKSFFKVLIVVLVFFLSFLPLNLLSLISLTGVISTFSLLLTIGICGFITNVQPGTLIHPMKINFWPQNATGVIKSLGMFMAPYGGHPVFPEYYLDMRHPYKYSYACTVSFTVTFLIDYSIAIIGFLMYGTDVNDSIIKNLMDNSNYPKFIKMVLLVVLGILPVSKLPLFVKPILRTVMSHLNLKDTLTSNILIRLVYFGFILLLSLVVQSFGRVVAFLGAAICFTLCMTFPYYCKLVVFKDDLSSKEKGLYKMGIAIGTIGAILGTVGSVID</sequence>
<keyword evidence="2" id="KW-1185">Reference proteome</keyword>
<name>A0ACA9YD71_9ASCO</name>
<proteinExistence type="predicted"/>
<dbReference type="Proteomes" id="UP001152531">
    <property type="component" value="Unassembled WGS sequence"/>
</dbReference>
<evidence type="ECO:0000313" key="1">
    <source>
        <dbReference type="EMBL" id="CAH6723021.1"/>
    </source>
</evidence>
<gene>
    <name evidence="1" type="ORF">CLIB1444_12S02476</name>
</gene>